<dbReference type="RefSeq" id="WP_004116592.1">
    <property type="nucleotide sequence ID" value="NZ_CP083173.1"/>
</dbReference>
<organism evidence="6 7">
    <name type="scientific">Gardnerella vaginalis</name>
    <dbReference type="NCBI Taxonomy" id="2702"/>
    <lineage>
        <taxon>Bacteria</taxon>
        <taxon>Bacillati</taxon>
        <taxon>Actinomycetota</taxon>
        <taxon>Actinomycetes</taxon>
        <taxon>Bifidobacteriales</taxon>
        <taxon>Bifidobacteriaceae</taxon>
        <taxon>Gardnerella</taxon>
    </lineage>
</organism>
<keyword evidence="1" id="KW-0805">Transcription regulation</keyword>
<dbReference type="GO" id="GO:0000976">
    <property type="term" value="F:transcription cis-regulatory region binding"/>
    <property type="evidence" value="ECO:0007669"/>
    <property type="project" value="TreeGrafter"/>
</dbReference>
<dbReference type="PROSITE" id="PS50932">
    <property type="entry name" value="HTH_LACI_2"/>
    <property type="match status" value="1"/>
</dbReference>
<name>A0A3E2CAW4_GARVA</name>
<dbReference type="CDD" id="cd01392">
    <property type="entry name" value="HTH_LacI"/>
    <property type="match status" value="1"/>
</dbReference>
<dbReference type="GO" id="GO:0003700">
    <property type="term" value="F:DNA-binding transcription factor activity"/>
    <property type="evidence" value="ECO:0007669"/>
    <property type="project" value="TreeGrafter"/>
</dbReference>
<dbReference type="Proteomes" id="UP000258379">
    <property type="component" value="Unassembled WGS sequence"/>
</dbReference>
<dbReference type="Proteomes" id="UP001240561">
    <property type="component" value="Unassembled WGS sequence"/>
</dbReference>
<dbReference type="EMBL" id="JASOGJ010000003">
    <property type="protein sequence ID" value="MDK6695587.1"/>
    <property type="molecule type" value="Genomic_DNA"/>
</dbReference>
<reference evidence="6 7" key="1">
    <citation type="submission" date="2017-07" db="EMBL/GenBank/DDBJ databases">
        <title>A comparative genomics approach to explaining the enigmatic role of Gardnerella vaginalis in the vaginal microbiome.</title>
        <authorList>
            <person name="Vancuren S.J."/>
            <person name="Hill J.E."/>
        </authorList>
    </citation>
    <scope>NUCLEOTIDE SEQUENCE [LARGE SCALE GENOMIC DNA]</scope>
    <source>
        <strain evidence="6 7">WP023</strain>
    </source>
</reference>
<dbReference type="SMART" id="SM00354">
    <property type="entry name" value="HTH_LACI"/>
    <property type="match status" value="1"/>
</dbReference>
<dbReference type="PROSITE" id="PS00356">
    <property type="entry name" value="HTH_LACI_1"/>
    <property type="match status" value="1"/>
</dbReference>
<dbReference type="Gene3D" id="1.10.260.40">
    <property type="entry name" value="lambda repressor-like DNA-binding domains"/>
    <property type="match status" value="1"/>
</dbReference>
<evidence type="ECO:0000313" key="5">
    <source>
        <dbReference type="EMBL" id="MDK6695587.1"/>
    </source>
</evidence>
<keyword evidence="2 5" id="KW-0238">DNA-binding</keyword>
<evidence type="ECO:0000313" key="8">
    <source>
        <dbReference type="Proteomes" id="UP001240561"/>
    </source>
</evidence>
<protein>
    <submittedName>
        <fullName evidence="5">LacI family DNA-binding transcriptional regulator</fullName>
    </submittedName>
    <submittedName>
        <fullName evidence="6">LacI family transcriptional regulator</fullName>
    </submittedName>
</protein>
<dbReference type="PANTHER" id="PTHR30146">
    <property type="entry name" value="LACI-RELATED TRANSCRIPTIONAL REPRESSOR"/>
    <property type="match status" value="1"/>
</dbReference>
<evidence type="ECO:0000256" key="1">
    <source>
        <dbReference type="ARBA" id="ARBA00023015"/>
    </source>
</evidence>
<dbReference type="AlphaFoldDB" id="A0A3E2CAW4"/>
<keyword evidence="3" id="KW-0804">Transcription</keyword>
<dbReference type="SUPFAM" id="SSF47413">
    <property type="entry name" value="lambda repressor-like DNA-binding domains"/>
    <property type="match status" value="1"/>
</dbReference>
<feature type="domain" description="HTH lacI-type" evidence="4">
    <location>
        <begin position="8"/>
        <end position="62"/>
    </location>
</feature>
<dbReference type="Gene3D" id="3.40.50.2300">
    <property type="match status" value="2"/>
</dbReference>
<dbReference type="EMBL" id="NNRU01000003">
    <property type="protein sequence ID" value="RFT28913.1"/>
    <property type="molecule type" value="Genomic_DNA"/>
</dbReference>
<evidence type="ECO:0000259" key="4">
    <source>
        <dbReference type="PROSITE" id="PS50932"/>
    </source>
</evidence>
<dbReference type="InterPro" id="IPR028082">
    <property type="entry name" value="Peripla_BP_I"/>
</dbReference>
<dbReference type="InterPro" id="IPR046335">
    <property type="entry name" value="LacI/GalR-like_sensor"/>
</dbReference>
<dbReference type="InterPro" id="IPR000843">
    <property type="entry name" value="HTH_LacI"/>
</dbReference>
<proteinExistence type="predicted"/>
<comment type="caution">
    <text evidence="6">The sequence shown here is derived from an EMBL/GenBank/DDBJ whole genome shotgun (WGS) entry which is preliminary data.</text>
</comment>
<dbReference type="Pfam" id="PF00356">
    <property type="entry name" value="LacI"/>
    <property type="match status" value="1"/>
</dbReference>
<dbReference type="SUPFAM" id="SSF53822">
    <property type="entry name" value="Periplasmic binding protein-like I"/>
    <property type="match status" value="1"/>
</dbReference>
<sequence>MSAESRRSTLRDVAKLANVSMATVSNYLNDYPFMKSTTKQKIQNAIEELDYSANQQARNLRRGHTGLISLSIPDLTQIYFAELAEEIIKAAREYGYRIIVESTGNDREHEISSIKAMSRNMTDGLILSPTCMTSIDVDELKGNYPLVILGERIFNAPAPHVVIANDSGAMEATNHLINSGCRTIAVVGGTLDEIIPSSRSMRTKGYMMALADHGIAFDPLMIRECGDWTSEEGAKAVRDMYSQGIRPDGIFALNDLLALGVVSQLREMRVSIPESVRVVGFDDIDEAKYTIPSLTSVNPCRKQIAKLSVKSIVDQVVSGGRFPRQRIDVDCCLVCRKSSPSI</sequence>
<dbReference type="Pfam" id="PF13377">
    <property type="entry name" value="Peripla_BP_3"/>
    <property type="match status" value="1"/>
</dbReference>
<evidence type="ECO:0000313" key="7">
    <source>
        <dbReference type="Proteomes" id="UP000258379"/>
    </source>
</evidence>
<gene>
    <name evidence="6" type="ORF">CG405_03770</name>
    <name evidence="5" type="ORF">QP177_03260</name>
</gene>
<evidence type="ECO:0000256" key="3">
    <source>
        <dbReference type="ARBA" id="ARBA00023163"/>
    </source>
</evidence>
<dbReference type="CDD" id="cd06267">
    <property type="entry name" value="PBP1_LacI_sugar_binding-like"/>
    <property type="match status" value="1"/>
</dbReference>
<evidence type="ECO:0000256" key="2">
    <source>
        <dbReference type="ARBA" id="ARBA00023125"/>
    </source>
</evidence>
<evidence type="ECO:0000313" key="6">
    <source>
        <dbReference type="EMBL" id="RFT28913.1"/>
    </source>
</evidence>
<dbReference type="PANTHER" id="PTHR30146:SF109">
    <property type="entry name" value="HTH-TYPE TRANSCRIPTIONAL REGULATOR GALS"/>
    <property type="match status" value="1"/>
</dbReference>
<reference evidence="5 8" key="2">
    <citation type="submission" date="2023-05" db="EMBL/GenBank/DDBJ databases">
        <title>Cataloging the Phylogenetic Diversity of Human Bladder Bacteria.</title>
        <authorList>
            <person name="Du J."/>
        </authorList>
    </citation>
    <scope>NUCLEOTIDE SEQUENCE [LARGE SCALE GENOMIC DNA]</scope>
    <source>
        <strain evidence="5 8">UMB9230</strain>
    </source>
</reference>
<accession>A0A3E2CAW4</accession>
<dbReference type="InterPro" id="IPR010982">
    <property type="entry name" value="Lambda_DNA-bd_dom_sf"/>
</dbReference>